<dbReference type="GO" id="GO:0005737">
    <property type="term" value="C:cytoplasm"/>
    <property type="evidence" value="ECO:0007669"/>
    <property type="project" value="TreeGrafter"/>
</dbReference>
<keyword evidence="6" id="KW-0418">Kinase</keyword>
<keyword evidence="8" id="KW-0460">Magnesium</keyword>
<dbReference type="InterPro" id="IPR029057">
    <property type="entry name" value="PRTase-like"/>
</dbReference>
<dbReference type="GO" id="GO:0016301">
    <property type="term" value="F:kinase activity"/>
    <property type="evidence" value="ECO:0007669"/>
    <property type="project" value="UniProtKB-KW"/>
</dbReference>
<evidence type="ECO:0000313" key="13">
    <source>
        <dbReference type="EMBL" id="CAG4884414.1"/>
    </source>
</evidence>
<organism evidence="13 14">
    <name type="scientific">Georgfuchsia toluolica</name>
    <dbReference type="NCBI Taxonomy" id="424218"/>
    <lineage>
        <taxon>Bacteria</taxon>
        <taxon>Pseudomonadati</taxon>
        <taxon>Pseudomonadota</taxon>
        <taxon>Betaproteobacteria</taxon>
        <taxon>Nitrosomonadales</taxon>
        <taxon>Sterolibacteriaceae</taxon>
        <taxon>Georgfuchsia</taxon>
    </lineage>
</organism>
<evidence type="ECO:0000313" key="14">
    <source>
        <dbReference type="Proteomes" id="UP000742786"/>
    </source>
</evidence>
<evidence type="ECO:0000256" key="6">
    <source>
        <dbReference type="ARBA" id="ARBA00022777"/>
    </source>
</evidence>
<evidence type="ECO:0000256" key="9">
    <source>
        <dbReference type="ARBA" id="ARBA00049535"/>
    </source>
</evidence>
<dbReference type="PANTHER" id="PTHR10210">
    <property type="entry name" value="RIBOSE-PHOSPHATE DIPHOSPHOKINASE FAMILY MEMBER"/>
    <property type="match status" value="1"/>
</dbReference>
<dbReference type="Pfam" id="PF00156">
    <property type="entry name" value="Pribosyltran"/>
    <property type="match status" value="1"/>
</dbReference>
<dbReference type="GO" id="GO:0006164">
    <property type="term" value="P:purine nucleotide biosynthetic process"/>
    <property type="evidence" value="ECO:0007669"/>
    <property type="project" value="TreeGrafter"/>
</dbReference>
<evidence type="ECO:0000256" key="1">
    <source>
        <dbReference type="ARBA" id="ARBA00013247"/>
    </source>
</evidence>
<comment type="catalytic activity">
    <reaction evidence="9">
        <text>D-ribose 5-phosphate + ATP = 5-phospho-alpha-D-ribose 1-diphosphate + AMP + H(+)</text>
        <dbReference type="Rhea" id="RHEA:15609"/>
        <dbReference type="ChEBI" id="CHEBI:15378"/>
        <dbReference type="ChEBI" id="CHEBI:30616"/>
        <dbReference type="ChEBI" id="CHEBI:58017"/>
        <dbReference type="ChEBI" id="CHEBI:78346"/>
        <dbReference type="ChEBI" id="CHEBI:456215"/>
        <dbReference type="EC" id="2.7.6.1"/>
    </reaction>
</comment>
<dbReference type="InterPro" id="IPR000836">
    <property type="entry name" value="PRTase_dom"/>
</dbReference>
<evidence type="ECO:0000256" key="4">
    <source>
        <dbReference type="ARBA" id="ARBA00022727"/>
    </source>
</evidence>
<name>A0A916J556_9PROT</name>
<reference evidence="13" key="1">
    <citation type="submission" date="2021-04" db="EMBL/GenBank/DDBJ databases">
        <authorList>
            <person name="Hornung B."/>
        </authorList>
    </citation>
    <scope>NUCLEOTIDE SEQUENCE</scope>
    <source>
        <strain evidence="13">G5G6</strain>
    </source>
</reference>
<keyword evidence="5" id="KW-0547">Nucleotide-binding</keyword>
<dbReference type="InterPro" id="IPR005946">
    <property type="entry name" value="Rib-P_diPkinase"/>
</dbReference>
<evidence type="ECO:0000256" key="10">
    <source>
        <dbReference type="RuleBase" id="RU004324"/>
    </source>
</evidence>
<dbReference type="Gene3D" id="3.40.50.2020">
    <property type="match status" value="2"/>
</dbReference>
<accession>A0A916J556</accession>
<protein>
    <recommendedName>
        <fullName evidence="1">ribose-phosphate diphosphokinase</fullName>
        <ecNumber evidence="1">2.7.6.1</ecNumber>
    </recommendedName>
</protein>
<dbReference type="GO" id="GO:0004749">
    <property type="term" value="F:ribose phosphate diphosphokinase activity"/>
    <property type="evidence" value="ECO:0007669"/>
    <property type="project" value="UniProtKB-EC"/>
</dbReference>
<dbReference type="CDD" id="cd06223">
    <property type="entry name" value="PRTases_typeI"/>
    <property type="match status" value="1"/>
</dbReference>
<keyword evidence="7" id="KW-0067">ATP-binding</keyword>
<evidence type="ECO:0000256" key="7">
    <source>
        <dbReference type="ARBA" id="ARBA00022840"/>
    </source>
</evidence>
<dbReference type="GO" id="GO:0006015">
    <property type="term" value="P:5-phosphoribose 1-diphosphate biosynthetic process"/>
    <property type="evidence" value="ECO:0007669"/>
    <property type="project" value="TreeGrafter"/>
</dbReference>
<dbReference type="EC" id="2.7.6.1" evidence="1"/>
<evidence type="ECO:0000256" key="5">
    <source>
        <dbReference type="ARBA" id="ARBA00022741"/>
    </source>
</evidence>
<dbReference type="SMART" id="SM01400">
    <property type="entry name" value="Pribosyltran_N"/>
    <property type="match status" value="1"/>
</dbReference>
<comment type="similarity">
    <text evidence="10">Belongs to the ribose-phosphate pyrophosphokinase family.</text>
</comment>
<keyword evidence="4 10" id="KW-0545">Nucleotide biosynthesis</keyword>
<proteinExistence type="inferred from homology"/>
<dbReference type="EMBL" id="CAJQUM010000001">
    <property type="protein sequence ID" value="CAG4884414.1"/>
    <property type="molecule type" value="Genomic_DNA"/>
</dbReference>
<keyword evidence="3" id="KW-0479">Metal-binding</keyword>
<keyword evidence="2 13" id="KW-0808">Transferase</keyword>
<evidence type="ECO:0000259" key="11">
    <source>
        <dbReference type="Pfam" id="PF00156"/>
    </source>
</evidence>
<sequence>MREIALIAGDAHPELGRGIADSMGATLIPVSISVFADGETRIRIEASVRNTDLYIVQPTSTPTSERLMTLALIADAARAAGAARVTAVVPYFGYARQDARKNPGEPLSARLAAHILHCAGIGRVVALELHSPALENAFDMPLLHLSADNLMLPVIRSWNIADLAIVSPDAGGFKRAQRYATALTKPLAVVAKTRPCADVAVTLQILGEVRGCTCLIVDDMASTGGTIAGAACALFAAGAKEVSALFIHAVMATGALDRICAASVRRIVTTDSVCCDADPRVEVVPIARFLAQAMMSDRLP</sequence>
<dbReference type="AlphaFoldDB" id="A0A916J556"/>
<evidence type="ECO:0000256" key="2">
    <source>
        <dbReference type="ARBA" id="ARBA00022679"/>
    </source>
</evidence>
<dbReference type="GO" id="GO:0005524">
    <property type="term" value="F:ATP binding"/>
    <property type="evidence" value="ECO:0007669"/>
    <property type="project" value="UniProtKB-KW"/>
</dbReference>
<dbReference type="Pfam" id="PF13793">
    <property type="entry name" value="Pribosyltran_N"/>
    <property type="match status" value="1"/>
</dbReference>
<evidence type="ECO:0000256" key="3">
    <source>
        <dbReference type="ARBA" id="ARBA00022723"/>
    </source>
</evidence>
<evidence type="ECO:0000256" key="8">
    <source>
        <dbReference type="ARBA" id="ARBA00022842"/>
    </source>
</evidence>
<dbReference type="SUPFAM" id="SSF53271">
    <property type="entry name" value="PRTase-like"/>
    <property type="match status" value="1"/>
</dbReference>
<evidence type="ECO:0000259" key="12">
    <source>
        <dbReference type="Pfam" id="PF13793"/>
    </source>
</evidence>
<dbReference type="RefSeq" id="WP_220636269.1">
    <property type="nucleotide sequence ID" value="NZ_CAJQUM010000001.1"/>
</dbReference>
<dbReference type="PANTHER" id="PTHR10210:SF41">
    <property type="entry name" value="RIBOSE-PHOSPHATE PYROPHOSPHOKINASE 1, CHLOROPLASTIC"/>
    <property type="match status" value="1"/>
</dbReference>
<feature type="domain" description="Phosphoribosyltransferase" evidence="11">
    <location>
        <begin position="150"/>
        <end position="268"/>
    </location>
</feature>
<dbReference type="Proteomes" id="UP000742786">
    <property type="component" value="Unassembled WGS sequence"/>
</dbReference>
<comment type="caution">
    <text evidence="13">The sequence shown here is derived from an EMBL/GenBank/DDBJ whole genome shotgun (WGS) entry which is preliminary data.</text>
</comment>
<dbReference type="GO" id="GO:0000287">
    <property type="term" value="F:magnesium ion binding"/>
    <property type="evidence" value="ECO:0007669"/>
    <property type="project" value="InterPro"/>
</dbReference>
<gene>
    <name evidence="13" type="ORF">GTOL_12297</name>
</gene>
<dbReference type="FunFam" id="3.40.50.2020:FF:000007">
    <property type="entry name" value="Ribose-phosphate pyrophosphokinase"/>
    <property type="match status" value="1"/>
</dbReference>
<dbReference type="InterPro" id="IPR029099">
    <property type="entry name" value="Pribosyltran_N"/>
</dbReference>
<dbReference type="GO" id="GO:0002189">
    <property type="term" value="C:ribose phosphate diphosphokinase complex"/>
    <property type="evidence" value="ECO:0007669"/>
    <property type="project" value="TreeGrafter"/>
</dbReference>
<feature type="domain" description="Ribose-phosphate pyrophosphokinase N-terminal" evidence="12">
    <location>
        <begin position="5"/>
        <end position="120"/>
    </location>
</feature>
<dbReference type="NCBIfam" id="TIGR01251">
    <property type="entry name" value="ribP_PPkin"/>
    <property type="match status" value="1"/>
</dbReference>
<keyword evidence="14" id="KW-1185">Reference proteome</keyword>